<gene>
    <name evidence="3" type="ORF">DFR35_0921</name>
</gene>
<accession>A0A497XKB0</accession>
<dbReference type="Gene3D" id="2.40.160.180">
    <property type="entry name" value="Carbohydrate-selective porin OprB"/>
    <property type="match status" value="1"/>
</dbReference>
<evidence type="ECO:0000256" key="1">
    <source>
        <dbReference type="ARBA" id="ARBA00008769"/>
    </source>
</evidence>
<dbReference type="PANTHER" id="PTHR37944">
    <property type="entry name" value="PORIN B"/>
    <property type="match status" value="1"/>
</dbReference>
<reference evidence="3 4" key="1">
    <citation type="submission" date="2018-10" db="EMBL/GenBank/DDBJ databases">
        <title>Genomic Encyclopedia of Type Strains, Phase IV (KMG-IV): sequencing the most valuable type-strain genomes for metagenomic binning, comparative biology and taxonomic classification.</title>
        <authorList>
            <person name="Goeker M."/>
        </authorList>
    </citation>
    <scope>NUCLEOTIDE SEQUENCE [LARGE SCALE GENOMIC DNA]</scope>
    <source>
        <strain evidence="3 4">DSM 26916</strain>
    </source>
</reference>
<dbReference type="GO" id="GO:0015288">
    <property type="term" value="F:porin activity"/>
    <property type="evidence" value="ECO:0007669"/>
    <property type="project" value="InterPro"/>
</dbReference>
<dbReference type="AlphaFoldDB" id="A0A497XKB0"/>
<dbReference type="EMBL" id="RCCI01000004">
    <property type="protein sequence ID" value="RLJ68361.1"/>
    <property type="molecule type" value="Genomic_DNA"/>
</dbReference>
<dbReference type="Pfam" id="PF04966">
    <property type="entry name" value="OprB"/>
    <property type="match status" value="1"/>
</dbReference>
<evidence type="ECO:0000313" key="3">
    <source>
        <dbReference type="EMBL" id="RLJ68361.1"/>
    </source>
</evidence>
<comment type="caution">
    <text evidence="3">The sequence shown here is derived from an EMBL/GenBank/DDBJ whole genome shotgun (WGS) entry which is preliminary data.</text>
</comment>
<sequence length="444" mass="47765">MLLGAVAATAAENGAAPDTPAPPAEEAAPDYAATTLSGDWGGLRAHLYKAGLTTEFIWKLDALSNSRGGIQSGDEVMGNLDSKFKLDLDRLLGWNEATAYLHVIAQQGGKFNARHVGSTLGVSNIETPTNTTKILHGWLQKNFDAGRASLLAGLYPIDSEFSVLDSAAVFVQPPYGASGELALTRGPSIFNTSSFGLRGKLVSDDQTLYAQAAVLDGVPGDPVNPKGTHVQFNKGDGSFTIAEIGWMPAEFGHAFEPTQPAAVPQTPAMVVHERYDTIAKYAVGAWRYTAKADDLFAVDAAGTPLRQPSWGAYLLAERTLFRLDGNPLRRLAVFGRYSMTDGRSSALRDAFNVGVSVRGIAASREDDHLGIAFTRGRYGGAWREAQAAAGNETVNSEDAVEVHYRAQISRKFYLQPLWQRIEHPGGDRTVKNADILGLRFELVI</sequence>
<evidence type="ECO:0000313" key="4">
    <source>
        <dbReference type="Proteomes" id="UP000268908"/>
    </source>
</evidence>
<dbReference type="GO" id="GO:0016020">
    <property type="term" value="C:membrane"/>
    <property type="evidence" value="ECO:0007669"/>
    <property type="project" value="InterPro"/>
</dbReference>
<dbReference type="InterPro" id="IPR007049">
    <property type="entry name" value="Carb-sel_porin_OprB"/>
</dbReference>
<keyword evidence="4" id="KW-1185">Reference proteome</keyword>
<proteinExistence type="inferred from homology"/>
<dbReference type="Proteomes" id="UP000268908">
    <property type="component" value="Unassembled WGS sequence"/>
</dbReference>
<dbReference type="InterPro" id="IPR052932">
    <property type="entry name" value="OprB_Porin"/>
</dbReference>
<protein>
    <submittedName>
        <fullName evidence="3">Porin</fullName>
    </submittedName>
</protein>
<name>A0A497XKB0_9PROT</name>
<comment type="similarity">
    <text evidence="1 2">Belongs to the OprB family.</text>
</comment>
<dbReference type="PANTHER" id="PTHR37944:SF1">
    <property type="entry name" value="PORIN B"/>
    <property type="match status" value="1"/>
</dbReference>
<organism evidence="3 4">
    <name type="scientific">Sulfurisoma sediminicola</name>
    <dbReference type="NCBI Taxonomy" id="1381557"/>
    <lineage>
        <taxon>Bacteria</taxon>
        <taxon>Pseudomonadati</taxon>
        <taxon>Pseudomonadota</taxon>
        <taxon>Betaproteobacteria</taxon>
        <taxon>Nitrosomonadales</taxon>
        <taxon>Sterolibacteriaceae</taxon>
        <taxon>Sulfurisoma</taxon>
    </lineage>
</organism>
<dbReference type="GO" id="GO:0008643">
    <property type="term" value="P:carbohydrate transport"/>
    <property type="evidence" value="ECO:0007669"/>
    <property type="project" value="InterPro"/>
</dbReference>
<evidence type="ECO:0000256" key="2">
    <source>
        <dbReference type="RuleBase" id="RU363072"/>
    </source>
</evidence>
<dbReference type="InterPro" id="IPR038673">
    <property type="entry name" value="OprB_sf"/>
</dbReference>